<dbReference type="PROSITE" id="PS50404">
    <property type="entry name" value="GST_NTER"/>
    <property type="match status" value="1"/>
</dbReference>
<dbReference type="PROSITE" id="PS50405">
    <property type="entry name" value="GST_CTER"/>
    <property type="match status" value="1"/>
</dbReference>
<dbReference type="InterPro" id="IPR010987">
    <property type="entry name" value="Glutathione-S-Trfase_C-like"/>
</dbReference>
<dbReference type="Gene3D" id="1.20.1050.10">
    <property type="match status" value="1"/>
</dbReference>
<dbReference type="SUPFAM" id="SSF52833">
    <property type="entry name" value="Thioredoxin-like"/>
    <property type="match status" value="1"/>
</dbReference>
<evidence type="ECO:0000313" key="3">
    <source>
        <dbReference type="EMBL" id="OLY78211.1"/>
    </source>
</evidence>
<dbReference type="PANTHER" id="PTHR43968:SF6">
    <property type="entry name" value="GLUTATHIONE S-TRANSFERASE OMEGA"/>
    <property type="match status" value="1"/>
</dbReference>
<reference evidence="3 4" key="1">
    <citation type="journal article" date="2016" name="Mol. Biol. Evol.">
        <title>Genome-Wide Survey of Gut Fungi (Harpellales) Reveals the First Horizontally Transferred Ubiquitin Gene from a Mosquito Host.</title>
        <authorList>
            <person name="Wang Y."/>
            <person name="White M.M."/>
            <person name="Kvist S."/>
            <person name="Moncalvo J.M."/>
        </authorList>
    </citation>
    <scope>NUCLEOTIDE SEQUENCE [LARGE SCALE GENOMIC DNA]</scope>
    <source>
        <strain evidence="3 4">ALG-7-W6</strain>
    </source>
</reference>
<gene>
    <name evidence="3" type="ORF">AYI68_g7741</name>
</gene>
<dbReference type="Gene3D" id="3.40.30.10">
    <property type="entry name" value="Glutaredoxin"/>
    <property type="match status" value="1"/>
</dbReference>
<dbReference type="GO" id="GO:0005737">
    <property type="term" value="C:cytoplasm"/>
    <property type="evidence" value="ECO:0007669"/>
    <property type="project" value="TreeGrafter"/>
</dbReference>
<dbReference type="InterPro" id="IPR036249">
    <property type="entry name" value="Thioredoxin-like_sf"/>
</dbReference>
<comment type="caution">
    <text evidence="3">The sequence shown here is derived from an EMBL/GenBank/DDBJ whole genome shotgun (WGS) entry which is preliminary data.</text>
</comment>
<dbReference type="AlphaFoldDB" id="A0A1R0GMT9"/>
<dbReference type="Proteomes" id="UP000187455">
    <property type="component" value="Unassembled WGS sequence"/>
</dbReference>
<dbReference type="InterPro" id="IPR036282">
    <property type="entry name" value="Glutathione-S-Trfase_C_sf"/>
</dbReference>
<keyword evidence="4" id="KW-1185">Reference proteome</keyword>
<accession>A0A1R0GMT9</accession>
<dbReference type="SFLD" id="SFLDS00019">
    <property type="entry name" value="Glutathione_Transferase_(cytos"/>
    <property type="match status" value="1"/>
</dbReference>
<evidence type="ECO:0000313" key="4">
    <source>
        <dbReference type="Proteomes" id="UP000187455"/>
    </source>
</evidence>
<dbReference type="OrthoDB" id="202840at2759"/>
<dbReference type="Pfam" id="PF13417">
    <property type="entry name" value="GST_N_3"/>
    <property type="match status" value="1"/>
</dbReference>
<dbReference type="SUPFAM" id="SSF47616">
    <property type="entry name" value="GST C-terminal domain-like"/>
    <property type="match status" value="1"/>
</dbReference>
<protein>
    <submittedName>
        <fullName evidence="3">Pyrimidodiazepine synthase</fullName>
    </submittedName>
</protein>
<dbReference type="EMBL" id="LSSL01006964">
    <property type="protein sequence ID" value="OLY78211.1"/>
    <property type="molecule type" value="Genomic_DNA"/>
</dbReference>
<dbReference type="PANTHER" id="PTHR43968">
    <property type="match status" value="1"/>
</dbReference>
<dbReference type="InterPro" id="IPR050983">
    <property type="entry name" value="GST_Omega/HSP26"/>
</dbReference>
<sequence length="222" mass="25657">MTYNPLKTTLFRNRVCPFVQRVSIALEETKMNYDTFDIDPKNKPDWYKTINPQLKVPALRLPNGTSLVESALIVDYISEVHPEAFLYPLNPLDKYKVRLFGVQVTEKLVPLTYRILTVDDGAPSVEHREKVLDILKLANDKLNENSNEGPYFLGEQYSVADLLLSTFAYRTEIFSKLRGDTFENIKGLERYYVWKEAVSNRPSFIKTIAPFEVFKEAYEGSK</sequence>
<proteinExistence type="predicted"/>
<dbReference type="STRING" id="133383.A0A1R0GMT9"/>
<name>A0A1R0GMT9_9FUNG</name>
<feature type="domain" description="GST C-terminal" evidence="2">
    <location>
        <begin position="90"/>
        <end position="222"/>
    </location>
</feature>
<organism evidence="3 4">
    <name type="scientific">Smittium mucronatum</name>
    <dbReference type="NCBI Taxonomy" id="133383"/>
    <lineage>
        <taxon>Eukaryota</taxon>
        <taxon>Fungi</taxon>
        <taxon>Fungi incertae sedis</taxon>
        <taxon>Zoopagomycota</taxon>
        <taxon>Kickxellomycotina</taxon>
        <taxon>Harpellomycetes</taxon>
        <taxon>Harpellales</taxon>
        <taxon>Legeriomycetaceae</taxon>
        <taxon>Smittium</taxon>
    </lineage>
</organism>
<feature type="domain" description="GST N-terminal" evidence="1">
    <location>
        <begin position="6"/>
        <end position="85"/>
    </location>
</feature>
<evidence type="ECO:0000259" key="1">
    <source>
        <dbReference type="PROSITE" id="PS50404"/>
    </source>
</evidence>
<dbReference type="InterPro" id="IPR004045">
    <property type="entry name" value="Glutathione_S-Trfase_N"/>
</dbReference>
<dbReference type="InterPro" id="IPR040079">
    <property type="entry name" value="Glutathione_S-Trfase"/>
</dbReference>
<dbReference type="SFLD" id="SFLDG00358">
    <property type="entry name" value="Main_(cytGST)"/>
    <property type="match status" value="1"/>
</dbReference>
<evidence type="ECO:0000259" key="2">
    <source>
        <dbReference type="PROSITE" id="PS50405"/>
    </source>
</evidence>